<dbReference type="Pfam" id="PF19380">
    <property type="entry name" value="DUF5955"/>
    <property type="match status" value="1"/>
</dbReference>
<organism evidence="1 2">
    <name type="scientific">Streptomyces radiopugnans</name>
    <dbReference type="NCBI Taxonomy" id="403935"/>
    <lineage>
        <taxon>Bacteria</taxon>
        <taxon>Bacillati</taxon>
        <taxon>Actinomycetota</taxon>
        <taxon>Actinomycetes</taxon>
        <taxon>Kitasatosporales</taxon>
        <taxon>Streptomycetaceae</taxon>
        <taxon>Streptomyces</taxon>
    </lineage>
</organism>
<protein>
    <submittedName>
        <fullName evidence="1">Uncharacterized protein</fullName>
    </submittedName>
</protein>
<reference evidence="1 2" key="1">
    <citation type="submission" date="2016-10" db="EMBL/GenBank/DDBJ databases">
        <authorList>
            <person name="de Groot N.N."/>
        </authorList>
    </citation>
    <scope>NUCLEOTIDE SEQUENCE [LARGE SCALE GENOMIC DNA]</scope>
    <source>
        <strain evidence="1 2">CGMCC 4.3519</strain>
    </source>
</reference>
<accession>A0A1H9G3L7</accession>
<dbReference type="RefSeq" id="WP_093660095.1">
    <property type="nucleotide sequence ID" value="NZ_FOET01000008.1"/>
</dbReference>
<dbReference type="EMBL" id="FOET01000008">
    <property type="protein sequence ID" value="SEQ44669.1"/>
    <property type="molecule type" value="Genomic_DNA"/>
</dbReference>
<dbReference type="InterPro" id="IPR045999">
    <property type="entry name" value="DUF5955"/>
</dbReference>
<keyword evidence="2" id="KW-1185">Reference proteome</keyword>
<evidence type="ECO:0000313" key="2">
    <source>
        <dbReference type="Proteomes" id="UP000199055"/>
    </source>
</evidence>
<dbReference type="AlphaFoldDB" id="A0A1H9G3L7"/>
<dbReference type="Proteomes" id="UP000199055">
    <property type="component" value="Unassembled WGS sequence"/>
</dbReference>
<name>A0A1H9G3L7_9ACTN</name>
<gene>
    <name evidence="1" type="ORF">SAMN05216481_10874</name>
</gene>
<sequence length="104" mass="11077">MRKEAVGRRAVVHGQDDPRVIALHRAVARLHRELAGYRAQLADRQIAEDELAAVEAALRAGAPEVVRLRHSLLLIAGAIGSVSALAEALAEVRKAVELFGGPTS</sequence>
<proteinExistence type="predicted"/>
<dbReference type="STRING" id="403935.SAMN05216481_10874"/>
<evidence type="ECO:0000313" key="1">
    <source>
        <dbReference type="EMBL" id="SEQ44669.1"/>
    </source>
</evidence>